<gene>
    <name evidence="11" type="ORF">M413DRAFT_443326</name>
</gene>
<dbReference type="OrthoDB" id="431497at2759"/>
<evidence type="ECO:0000313" key="12">
    <source>
        <dbReference type="Proteomes" id="UP000053424"/>
    </source>
</evidence>
<dbReference type="Gene3D" id="3.40.50.300">
    <property type="entry name" value="P-loop containing nucleotide triphosphate hydrolases"/>
    <property type="match status" value="2"/>
</dbReference>
<evidence type="ECO:0000313" key="11">
    <source>
        <dbReference type="EMBL" id="KIM44318.1"/>
    </source>
</evidence>
<dbReference type="HOGENOM" id="CLU_001042_5_0_1"/>
<dbReference type="InterPro" id="IPR010935">
    <property type="entry name" value="SMC_hinge"/>
</dbReference>
<dbReference type="STRING" id="686832.A0A0C2Y3A0"/>
<evidence type="ECO:0000256" key="1">
    <source>
        <dbReference type="ARBA" id="ARBA00004123"/>
    </source>
</evidence>
<comment type="subcellular location">
    <subcellularLocation>
        <location evidence="1 8">Nucleus</location>
    </subcellularLocation>
</comment>
<dbReference type="GO" id="GO:0016887">
    <property type="term" value="F:ATP hydrolysis activity"/>
    <property type="evidence" value="ECO:0007669"/>
    <property type="project" value="InterPro"/>
</dbReference>
<keyword evidence="4" id="KW-0498">Mitosis</keyword>
<feature type="coiled-coil region" evidence="9">
    <location>
        <begin position="796"/>
        <end position="903"/>
    </location>
</feature>
<feature type="domain" description="SMC hinge" evidence="10">
    <location>
        <begin position="523"/>
        <end position="636"/>
    </location>
</feature>
<evidence type="ECO:0000256" key="2">
    <source>
        <dbReference type="ARBA" id="ARBA00005917"/>
    </source>
</evidence>
<keyword evidence="3" id="KW-0132">Cell division</keyword>
<organism evidence="11 12">
    <name type="scientific">Hebeloma cylindrosporum</name>
    <dbReference type="NCBI Taxonomy" id="76867"/>
    <lineage>
        <taxon>Eukaryota</taxon>
        <taxon>Fungi</taxon>
        <taxon>Dikarya</taxon>
        <taxon>Basidiomycota</taxon>
        <taxon>Agaricomycotina</taxon>
        <taxon>Agaricomycetes</taxon>
        <taxon>Agaricomycetidae</taxon>
        <taxon>Agaricales</taxon>
        <taxon>Agaricineae</taxon>
        <taxon>Hymenogastraceae</taxon>
        <taxon>Hebeloma</taxon>
    </lineage>
</organism>
<feature type="coiled-coil region" evidence="9">
    <location>
        <begin position="187"/>
        <end position="351"/>
    </location>
</feature>
<feature type="coiled-coil region" evidence="9">
    <location>
        <begin position="738"/>
        <end position="772"/>
    </location>
</feature>
<dbReference type="AlphaFoldDB" id="A0A0C2Y3A0"/>
<evidence type="ECO:0000256" key="8">
    <source>
        <dbReference type="PIRNR" id="PIRNR005719"/>
    </source>
</evidence>
<dbReference type="Gene3D" id="3.30.70.1620">
    <property type="match status" value="1"/>
</dbReference>
<dbReference type="GO" id="GO:0051276">
    <property type="term" value="P:chromosome organization"/>
    <property type="evidence" value="ECO:0007669"/>
    <property type="project" value="InterPro"/>
</dbReference>
<evidence type="ECO:0000256" key="7">
    <source>
        <dbReference type="ARBA" id="ARBA00023306"/>
    </source>
</evidence>
<dbReference type="SMART" id="SM00968">
    <property type="entry name" value="SMC_hinge"/>
    <property type="match status" value="1"/>
</dbReference>
<dbReference type="GO" id="GO:0005694">
    <property type="term" value="C:chromosome"/>
    <property type="evidence" value="ECO:0007669"/>
    <property type="project" value="InterPro"/>
</dbReference>
<dbReference type="SUPFAM" id="SSF75553">
    <property type="entry name" value="Smc hinge domain"/>
    <property type="match status" value="1"/>
</dbReference>
<dbReference type="GO" id="GO:0007059">
    <property type="term" value="P:chromosome segregation"/>
    <property type="evidence" value="ECO:0007669"/>
    <property type="project" value="UniProtKB-ARBA"/>
</dbReference>
<evidence type="ECO:0000256" key="4">
    <source>
        <dbReference type="ARBA" id="ARBA00022776"/>
    </source>
</evidence>
<dbReference type="GO" id="GO:0005524">
    <property type="term" value="F:ATP binding"/>
    <property type="evidence" value="ECO:0007669"/>
    <property type="project" value="InterPro"/>
</dbReference>
<comment type="similarity">
    <text evidence="2">Belongs to the SMC family. SMC3 subfamily.</text>
</comment>
<keyword evidence="5 9" id="KW-0175">Coiled coil</keyword>
<dbReference type="InterPro" id="IPR027417">
    <property type="entry name" value="P-loop_NTPase"/>
</dbReference>
<dbReference type="InterPro" id="IPR041741">
    <property type="entry name" value="SMC3_ABC_euk"/>
</dbReference>
<dbReference type="InterPro" id="IPR036277">
    <property type="entry name" value="SMC_hinge_sf"/>
</dbReference>
<dbReference type="PIRSF" id="PIRSF005719">
    <property type="entry name" value="SMC"/>
    <property type="match status" value="1"/>
</dbReference>
<evidence type="ECO:0000256" key="6">
    <source>
        <dbReference type="ARBA" id="ARBA00023242"/>
    </source>
</evidence>
<dbReference type="InterPro" id="IPR024704">
    <property type="entry name" value="SMC"/>
</dbReference>
<reference evidence="11 12" key="1">
    <citation type="submission" date="2014-04" db="EMBL/GenBank/DDBJ databases">
        <authorList>
            <consortium name="DOE Joint Genome Institute"/>
            <person name="Kuo A."/>
            <person name="Gay G."/>
            <person name="Dore J."/>
            <person name="Kohler A."/>
            <person name="Nagy L.G."/>
            <person name="Floudas D."/>
            <person name="Copeland A."/>
            <person name="Barry K.W."/>
            <person name="Cichocki N."/>
            <person name="Veneault-Fourrey C."/>
            <person name="LaButti K."/>
            <person name="Lindquist E.A."/>
            <person name="Lipzen A."/>
            <person name="Lundell T."/>
            <person name="Morin E."/>
            <person name="Murat C."/>
            <person name="Sun H."/>
            <person name="Tunlid A."/>
            <person name="Henrissat B."/>
            <person name="Grigoriev I.V."/>
            <person name="Hibbett D.S."/>
            <person name="Martin F."/>
            <person name="Nordberg H.P."/>
            <person name="Cantor M.N."/>
            <person name="Hua S.X."/>
        </authorList>
    </citation>
    <scope>NUCLEOTIDE SEQUENCE [LARGE SCALE GENOMIC DNA]</scope>
    <source>
        <strain evidence="12">h7</strain>
    </source>
</reference>
<dbReference type="CDD" id="cd03272">
    <property type="entry name" value="ABC_SMC3_euk"/>
    <property type="match status" value="1"/>
</dbReference>
<evidence type="ECO:0000256" key="3">
    <source>
        <dbReference type="ARBA" id="ARBA00022618"/>
    </source>
</evidence>
<evidence type="ECO:0000256" key="5">
    <source>
        <dbReference type="ARBA" id="ARBA00023054"/>
    </source>
</evidence>
<dbReference type="SUPFAM" id="SSF52540">
    <property type="entry name" value="P-loop containing nucleoside triphosphate hydrolases"/>
    <property type="match status" value="2"/>
</dbReference>
<dbReference type="InterPro" id="IPR003395">
    <property type="entry name" value="RecF/RecN/SMC_N"/>
</dbReference>
<dbReference type="Pfam" id="PF02463">
    <property type="entry name" value="SMC_N"/>
    <property type="match status" value="1"/>
</dbReference>
<evidence type="ECO:0000259" key="10">
    <source>
        <dbReference type="SMART" id="SM00968"/>
    </source>
</evidence>
<protein>
    <recommendedName>
        <fullName evidence="8">Structural maintenance of chromosomes protein</fullName>
    </recommendedName>
</protein>
<dbReference type="Pfam" id="PF06470">
    <property type="entry name" value="SMC_hinge"/>
    <property type="match status" value="1"/>
</dbReference>
<dbReference type="GO" id="GO:0005634">
    <property type="term" value="C:nucleus"/>
    <property type="evidence" value="ECO:0007669"/>
    <property type="project" value="UniProtKB-SubCell"/>
</dbReference>
<feature type="coiled-coil region" evidence="9">
    <location>
        <begin position="682"/>
        <end position="709"/>
    </location>
</feature>
<accession>A0A0C2Y3A0</accession>
<dbReference type="FunFam" id="3.40.50.300:FF:000424">
    <property type="entry name" value="Structural maintenance of chromosomes 3"/>
    <property type="match status" value="1"/>
</dbReference>
<feature type="coiled-coil region" evidence="9">
    <location>
        <begin position="986"/>
        <end position="1027"/>
    </location>
</feature>
<evidence type="ECO:0000256" key="9">
    <source>
        <dbReference type="SAM" id="Coils"/>
    </source>
</evidence>
<dbReference type="EMBL" id="KN831774">
    <property type="protein sequence ID" value="KIM44318.1"/>
    <property type="molecule type" value="Genomic_DNA"/>
</dbReference>
<sequence>MYIKTLTIQGFKSYRDQTQIEPFSPKHNVVVGRNGSGKSNFFAAIRFVLSDAYTSMSKEERQSLLHEGVSTTSILSAFVEIVFDNSDSRFPTGHDEVILRRTIGLKKDEYSLDKKSASKADVMNLLESAGFSKSNPYYIVPQGRITSLTNAKDHERLALLKEVAGTKVYEQRRTESLRIMADTDAKRGKINELLEYIESRLEELEEEKEELKEFQEKDKQRRCMEYAMHQRELEEVGEALDEIENERRLEVHGANERREKYSAREKEIQDLEKKMSEARHSLETVAQSRRDTQAELTDLVRSRTELECIVEDLRAANQSAGGRREDYEAELEQIEEKIAEKEASLEELIPDWEEQKTRESTEKRRLDEASAKLNSLFGKQGRASKFRTKAERDAFLRHEITSVSAYKASQESALEATHAELSTSRQSLAEIDKLTAGVQEKIEDGRKKVKDITENITALKEKHTELTEKRKEMWREDTKLDSLVSRAADELKTAERVLASMMDKDTGQGLKAVDNIAQRYNLTGVYGPLYRLFEVTDSKFNTAVELTAGNSLFHVVVDTDETASKVLDVMLKEKTGRVTFMPLNRLKPKNPPAPNSQDAEALLDKLRFDRKLEKAFQQVFGKTWVCRDLTIAAAYVKSHGINTITLDGDKVDRKGALTGGYHDVRRSRIDGIKSVGTWRTKYEAEKARSAEVKQEISKLEQEITQVGGKVTVLLGQQNQIRDSRDRLVEEGIGLVQSKEKLKARISRLEQDTEELETELSALEAKVAGYHSELATPLTNGITRDEEQMIVTLGKEVERRRKEMVELSKRKNELEGRKNTLEIELKERLQRRREEIKQKLEALEEPDDVTSSVQDLESRTRELKALNKSIQGLTKKLQATEKEGEELTAQVQELRSNLEKVQTLQTEDSRTISKQQKTTERYLAKRQMLMNRKDECNGYIRDLGVLPEEAFEKYITEDLNKLVKKLHAINEGLKKFAHVNKKAFEQYTNFTKQRDQLLERREELDKSAESIEELVQVLDQRKDEAIERTFKQVASNFEEVFEKLVPAGRGRLIIQRRIDQDEDMEDEAEETQQSTVDNYTGVSIKVSFNSKVDEGLRIQQLSGGQKSLVALATVFAIQKCDPAPFYLFDEIDANLDAQYRTAVASMIQSLAPTAQFITTTFRPEMLVTADKFYGVLFNNQKVSSIRAIKREEAMEFVDQEAQAQ</sequence>
<dbReference type="Proteomes" id="UP000053424">
    <property type="component" value="Unassembled WGS sequence"/>
</dbReference>
<dbReference type="FunFam" id="3.40.50.300:FF:000370">
    <property type="entry name" value="Structural maintenance of chromosomes 3"/>
    <property type="match status" value="1"/>
</dbReference>
<proteinExistence type="inferred from homology"/>
<dbReference type="GO" id="GO:0051301">
    <property type="term" value="P:cell division"/>
    <property type="evidence" value="ECO:0007669"/>
    <property type="project" value="UniProtKB-KW"/>
</dbReference>
<keyword evidence="7" id="KW-0131">Cell cycle</keyword>
<keyword evidence="12" id="KW-1185">Reference proteome</keyword>
<keyword evidence="6 8" id="KW-0539">Nucleus</keyword>
<name>A0A0C2Y3A0_HEBCY</name>
<reference evidence="12" key="2">
    <citation type="submission" date="2015-01" db="EMBL/GenBank/DDBJ databases">
        <title>Evolutionary Origins and Diversification of the Mycorrhizal Mutualists.</title>
        <authorList>
            <consortium name="DOE Joint Genome Institute"/>
            <consortium name="Mycorrhizal Genomics Consortium"/>
            <person name="Kohler A."/>
            <person name="Kuo A."/>
            <person name="Nagy L.G."/>
            <person name="Floudas D."/>
            <person name="Copeland A."/>
            <person name="Barry K.W."/>
            <person name="Cichocki N."/>
            <person name="Veneault-Fourrey C."/>
            <person name="LaButti K."/>
            <person name="Lindquist E.A."/>
            <person name="Lipzen A."/>
            <person name="Lundell T."/>
            <person name="Morin E."/>
            <person name="Murat C."/>
            <person name="Riley R."/>
            <person name="Ohm R."/>
            <person name="Sun H."/>
            <person name="Tunlid A."/>
            <person name="Henrissat B."/>
            <person name="Grigoriev I.V."/>
            <person name="Hibbett D.S."/>
            <person name="Martin F."/>
        </authorList>
    </citation>
    <scope>NUCLEOTIDE SEQUENCE [LARGE SCALE GENOMIC DNA]</scope>
    <source>
        <strain evidence="12">h7</strain>
    </source>
</reference>
<feature type="coiled-coil region" evidence="9">
    <location>
        <begin position="442"/>
        <end position="504"/>
    </location>
</feature>
<dbReference type="PANTHER" id="PTHR43977">
    <property type="entry name" value="STRUCTURAL MAINTENANCE OF CHROMOSOMES PROTEIN 3"/>
    <property type="match status" value="1"/>
</dbReference>
<dbReference type="Gene3D" id="1.20.1060.20">
    <property type="match status" value="1"/>
</dbReference>